<keyword evidence="1" id="KW-0472">Membrane</keyword>
<dbReference type="EMBL" id="LR593886">
    <property type="protein sequence ID" value="VTR97630.1"/>
    <property type="molecule type" value="Genomic_DNA"/>
</dbReference>
<proteinExistence type="predicted"/>
<keyword evidence="3" id="KW-1185">Reference proteome</keyword>
<keyword evidence="1" id="KW-1133">Transmembrane helix</keyword>
<evidence type="ECO:0000256" key="1">
    <source>
        <dbReference type="SAM" id="Phobius"/>
    </source>
</evidence>
<dbReference type="Proteomes" id="UP000464178">
    <property type="component" value="Chromosome"/>
</dbReference>
<feature type="transmembrane region" description="Helical" evidence="1">
    <location>
        <begin position="184"/>
        <end position="201"/>
    </location>
</feature>
<reference evidence="2 3" key="1">
    <citation type="submission" date="2019-05" db="EMBL/GenBank/DDBJ databases">
        <authorList>
            <consortium name="Science for Life Laboratories"/>
        </authorList>
    </citation>
    <scope>NUCLEOTIDE SEQUENCE [LARGE SCALE GENOMIC DNA]</scope>
    <source>
        <strain evidence="2">Soil9</strain>
    </source>
</reference>
<dbReference type="KEGG" id="gms:SOIL9_06210"/>
<evidence type="ECO:0000313" key="2">
    <source>
        <dbReference type="EMBL" id="VTR97630.1"/>
    </source>
</evidence>
<evidence type="ECO:0000313" key="3">
    <source>
        <dbReference type="Proteomes" id="UP000464178"/>
    </source>
</evidence>
<gene>
    <name evidence="2" type="ORF">SOIL9_06210</name>
</gene>
<sequence length="203" mass="21821">MAVAPALAPPHEYPTFGLPSGSVRGILSVLICSFFWIVLLFPAGTTITVPLGHFFLLTLVFLAFASHPGTDARTSAVLPWLMRVVFVGGSAAVVAFAIWKDPELAAARLTPGTNEISQWPLLLGCLAGGFGAALFLRFIIGRNHNLFLSIRAWVGTVAMMLLFVETILQFLVLPNVAEKNLEALKIWEGIIIAVVAGYFGSRA</sequence>
<feature type="transmembrane region" description="Helical" evidence="1">
    <location>
        <begin position="152"/>
        <end position="172"/>
    </location>
</feature>
<feature type="transmembrane region" description="Helical" evidence="1">
    <location>
        <begin position="77"/>
        <end position="99"/>
    </location>
</feature>
<dbReference type="AlphaFoldDB" id="A0A6P2DDJ0"/>
<feature type="transmembrane region" description="Helical" evidence="1">
    <location>
        <begin position="21"/>
        <end position="41"/>
    </location>
</feature>
<dbReference type="RefSeq" id="WP_162671292.1">
    <property type="nucleotide sequence ID" value="NZ_LR593886.1"/>
</dbReference>
<accession>A0A6P2DDJ0</accession>
<feature type="transmembrane region" description="Helical" evidence="1">
    <location>
        <begin position="47"/>
        <end position="65"/>
    </location>
</feature>
<organism evidence="2 3">
    <name type="scientific">Gemmata massiliana</name>
    <dbReference type="NCBI Taxonomy" id="1210884"/>
    <lineage>
        <taxon>Bacteria</taxon>
        <taxon>Pseudomonadati</taxon>
        <taxon>Planctomycetota</taxon>
        <taxon>Planctomycetia</taxon>
        <taxon>Gemmatales</taxon>
        <taxon>Gemmataceae</taxon>
        <taxon>Gemmata</taxon>
    </lineage>
</organism>
<feature type="transmembrane region" description="Helical" evidence="1">
    <location>
        <begin position="119"/>
        <end position="140"/>
    </location>
</feature>
<name>A0A6P2DDJ0_9BACT</name>
<protein>
    <submittedName>
        <fullName evidence="2">Uncharacterized protein</fullName>
    </submittedName>
</protein>
<keyword evidence="1" id="KW-0812">Transmembrane</keyword>